<protein>
    <submittedName>
        <fullName evidence="3">Uncharacterized protein</fullName>
    </submittedName>
</protein>
<name>A0A2P8GR90_9MICO</name>
<dbReference type="Proteomes" id="UP000241203">
    <property type="component" value="Unassembled WGS sequence"/>
</dbReference>
<feature type="transmembrane region" description="Helical" evidence="2">
    <location>
        <begin position="460"/>
        <end position="479"/>
    </location>
</feature>
<dbReference type="AlphaFoldDB" id="A0A2P8GR90"/>
<dbReference type="EMBL" id="PYAU01000001">
    <property type="protein sequence ID" value="PSL36472.1"/>
    <property type="molecule type" value="Genomic_DNA"/>
</dbReference>
<feature type="transmembrane region" description="Helical" evidence="2">
    <location>
        <begin position="598"/>
        <end position="621"/>
    </location>
</feature>
<reference evidence="3 5" key="1">
    <citation type="submission" date="2018-03" db="EMBL/GenBank/DDBJ databases">
        <title>Genomic Encyclopedia of Archaeal and Bacterial Type Strains, Phase II (KMG-II): from individual species to whole genera.</title>
        <authorList>
            <person name="Goeker M."/>
        </authorList>
    </citation>
    <scope>NUCLEOTIDE SEQUENCE [LARGE SCALE GENOMIC DNA]</scope>
    <source>
        <strain evidence="3 5">DSM 21548</strain>
    </source>
</reference>
<feature type="region of interest" description="Disordered" evidence="1">
    <location>
        <begin position="388"/>
        <end position="413"/>
    </location>
</feature>
<evidence type="ECO:0000313" key="3">
    <source>
        <dbReference type="EMBL" id="PSL36472.1"/>
    </source>
</evidence>
<dbReference type="EMBL" id="RZGY01000001">
    <property type="protein sequence ID" value="RUQ85605.1"/>
    <property type="molecule type" value="Genomic_DNA"/>
</dbReference>
<evidence type="ECO:0000256" key="1">
    <source>
        <dbReference type="SAM" id="MobiDB-lite"/>
    </source>
</evidence>
<feature type="transmembrane region" description="Helical" evidence="2">
    <location>
        <begin position="530"/>
        <end position="547"/>
    </location>
</feature>
<sequence length="639" mass="68577">MKMSPVPPASPRVSLLRRASETLLSSPGVDPPEDKANIALVVVHGMGRQRRGETLMEWAEPLLLRIDHLVRRGHEDDPEYGVVLTHVSITGDGDSMVRARVTSDRAGAKTTRSLRITEARWSESFLAMKNADVFNWGAGFVWKALWRMALHFSRTVFLAPVTELVSNTRAHVPPEDTRSHRPLVLRIASALALVPVVPLTGAIVIAMAVALVVVGLVVMLVLPFLGVLLLIPALSGVLKPVVEILVEFVGDVGVWREKPVRAAAMREVVHTEIDGARRAVQGMDEPVLAVLAHSQGAAVTARVLFGEYDHSTAPHVTSFSTVGAAVMLLGNTRWSSRSSSSFVPVTEWLSLPIPLTWNNYWAIWDPFSAGPIADSAAGRFARWRQTYGEPRDTSDRPRGPAEHPVHSTAQPLTDHQSYADNVLQVVDPIARELIGVPGEEPPERQASLNRRHVMSVKSKGVMTLAGVVLALTVALAPLAQRGAARAVIAIDGWISGVVAGAAGLVGRPVTADLPREILIAGGQLTPLGDLSVAAAIVAVVTLVAERLRRKVKKALEWQDAPAAATEWIWIEGVLRFGLLAATASLIIAQLVAVAGGGGWALVLEIAVAVAATAAFISPYVARVPRVIPEERGDRTEPRV</sequence>
<accession>A0A2P8GR90</accession>
<organism evidence="3 5">
    <name type="scientific">Labedella gwakjiensis</name>
    <dbReference type="NCBI Taxonomy" id="390269"/>
    <lineage>
        <taxon>Bacteria</taxon>
        <taxon>Bacillati</taxon>
        <taxon>Actinomycetota</taxon>
        <taxon>Actinomycetes</taxon>
        <taxon>Micrococcales</taxon>
        <taxon>Microbacteriaceae</taxon>
        <taxon>Labedella</taxon>
    </lineage>
</organism>
<dbReference type="OrthoDB" id="4892069at2"/>
<feature type="compositionally biased region" description="Basic and acidic residues" evidence="1">
    <location>
        <begin position="389"/>
        <end position="405"/>
    </location>
</feature>
<proteinExistence type="predicted"/>
<gene>
    <name evidence="3" type="ORF">CLV49_0063</name>
    <name evidence="4" type="ORF">ELQ93_00745</name>
</gene>
<comment type="caution">
    <text evidence="3">The sequence shown here is derived from an EMBL/GenBank/DDBJ whole genome shotgun (WGS) entry which is preliminary data.</text>
</comment>
<evidence type="ECO:0000313" key="4">
    <source>
        <dbReference type="EMBL" id="RUQ85605.1"/>
    </source>
</evidence>
<dbReference type="RefSeq" id="WP_127054199.1">
    <property type="nucleotide sequence ID" value="NZ_PYAU01000001.1"/>
</dbReference>
<keyword evidence="6" id="KW-1185">Reference proteome</keyword>
<keyword evidence="2" id="KW-0812">Transmembrane</keyword>
<evidence type="ECO:0000313" key="5">
    <source>
        <dbReference type="Proteomes" id="UP000241203"/>
    </source>
</evidence>
<feature type="transmembrane region" description="Helical" evidence="2">
    <location>
        <begin position="568"/>
        <end position="592"/>
    </location>
</feature>
<evidence type="ECO:0000313" key="6">
    <source>
        <dbReference type="Proteomes" id="UP000268291"/>
    </source>
</evidence>
<feature type="transmembrane region" description="Helical" evidence="2">
    <location>
        <begin position="183"/>
        <end position="205"/>
    </location>
</feature>
<keyword evidence="2" id="KW-0472">Membrane</keyword>
<evidence type="ECO:0000256" key="2">
    <source>
        <dbReference type="SAM" id="Phobius"/>
    </source>
</evidence>
<reference evidence="4 6" key="2">
    <citation type="submission" date="2018-12" db="EMBL/GenBank/DDBJ databases">
        <authorList>
            <person name="hu s."/>
            <person name="Xu Y."/>
            <person name="Xu B."/>
            <person name="Li F."/>
        </authorList>
    </citation>
    <scope>NUCLEOTIDE SEQUENCE [LARGE SCALE GENOMIC DNA]</scope>
    <source>
        <strain evidence="4 6">KSW2-17</strain>
    </source>
</reference>
<keyword evidence="2" id="KW-1133">Transmembrane helix</keyword>
<dbReference type="Proteomes" id="UP000268291">
    <property type="component" value="Unassembled WGS sequence"/>
</dbReference>
<feature type="transmembrane region" description="Helical" evidence="2">
    <location>
        <begin position="211"/>
        <end position="231"/>
    </location>
</feature>